<feature type="region of interest" description="Disordered" evidence="1">
    <location>
        <begin position="348"/>
        <end position="367"/>
    </location>
</feature>
<proteinExistence type="predicted"/>
<comment type="caution">
    <text evidence="2">The sequence shown here is derived from an EMBL/GenBank/DDBJ whole genome shotgun (WGS) entry which is preliminary data.</text>
</comment>
<reference evidence="2" key="1">
    <citation type="submission" date="2020-12" db="EMBL/GenBank/DDBJ databases">
        <authorList>
            <person name="Iha C."/>
        </authorList>
    </citation>
    <scope>NUCLEOTIDE SEQUENCE</scope>
</reference>
<organism evidence="2 3">
    <name type="scientific">Ostreobium quekettii</name>
    <dbReference type="NCBI Taxonomy" id="121088"/>
    <lineage>
        <taxon>Eukaryota</taxon>
        <taxon>Viridiplantae</taxon>
        <taxon>Chlorophyta</taxon>
        <taxon>core chlorophytes</taxon>
        <taxon>Ulvophyceae</taxon>
        <taxon>TCBD clade</taxon>
        <taxon>Bryopsidales</taxon>
        <taxon>Ostreobineae</taxon>
        <taxon>Ostreobiaceae</taxon>
        <taxon>Ostreobium</taxon>
    </lineage>
</organism>
<feature type="region of interest" description="Disordered" evidence="1">
    <location>
        <begin position="775"/>
        <end position="815"/>
    </location>
</feature>
<feature type="region of interest" description="Disordered" evidence="1">
    <location>
        <begin position="1046"/>
        <end position="1083"/>
    </location>
</feature>
<feature type="region of interest" description="Disordered" evidence="1">
    <location>
        <begin position="962"/>
        <end position="983"/>
    </location>
</feature>
<evidence type="ECO:0000256" key="1">
    <source>
        <dbReference type="SAM" id="MobiDB-lite"/>
    </source>
</evidence>
<dbReference type="Proteomes" id="UP000708148">
    <property type="component" value="Unassembled WGS sequence"/>
</dbReference>
<protein>
    <submittedName>
        <fullName evidence="2">Uncharacterized protein</fullName>
    </submittedName>
</protein>
<dbReference type="EMBL" id="CAJHUC010001557">
    <property type="protein sequence ID" value="CAD7701515.1"/>
    <property type="molecule type" value="Genomic_DNA"/>
</dbReference>
<sequence>MHLLSHEDLLPMEQGITIASDEAVRLPVPARHKRSMSETTERDVLCACGARKRKARQASGGGEQCRGGHPALLMGPGFPRDWRRMRSHNTVDFPACGFSADGAGRGACPLWQSAMASLGDRAGSSMAASNDGSFSIGCVGDGDDGLSISSVSHSEVCKIGQLLWSAGSVGSAGSGSVAGAIRTQDALDASKSVQELASSTLSAQEPWVPGMDVSEGVCAGLSPEEEETAGESEAVPSQLLRASSCDVEQGNGTELLASGDQAGKLAWEQWTTGEGAPRACSEGVASIDGRVGGVEAESSVGEGGSSCEIEHDEISLWASGNGPVKLTWETWMSHDEALGRCSMSLSSRNGNERGSVQGVGDGLDSDGDERKINSIELWMPPLESGDVDKTVDPGGKGVLQKVDNDSRKQPHAMFQLGKATGCVAEFDPVVPNLLHGQGDGGQVEVLSTREDPKPFMVSILSAGVCDEEEAGLEPLQNVDVGNDRVTAGTALGRDGGSVNGGSVDGHAVSVKVPTLGKEASGHRGGGGIAGRTVAVRGMLFEEQGSGPEQWGLDNAAVAEPTLLTRGRQAHQAEWQPARDFKDGGEDSPSSLAEQCQMEQFGNARSRGLMGFVWQGIESRPDWGAEEDEVLTARDLVTCDSVTAELRGTRSEGRQNQWESINLSGPTFYCDSDNIESKGSSADGMEGQMVRYRGGFVSSPFLASNCREDSGDYGVSDESDEFHTPKSYQSDSFPPGGGAPPDRAEPFVESTSWEQLQEATIVSKAMKRVLSMNLGEGTEVEDDCPKPQAQSTGSTLAPSDVDPHHRRSSTGSSFEEGMDEAIMLSGGTVKGLSSDSDQDGEQDAPMWNVGSRGLATLDAGTPKWRETGDLEVVPISDFLGVRGGFASRRGDPLESLLDCPSVVGHKRLQTVLEESTTSEDMLSDDNSDPGPTQGGEQGEGWVFDRAGQTLTGSQDEWEGELSLTGPQDSGIVAGGMFSPDFRRSGLQRSKSDFVTGGSQSALGGEPDGLLALTEEDRCKSAPCDLSGVFDGFSGNDSEVSEFFGRPASAMDGVTEPIDRPDSRMSDPGLGSASRHKRRRSRGASSPNLLRWLRTKLNFKTSVDVSSDGTPIGSFSERLSSFGRRSGSFRTASAKDSEAISSISLSDMVAALNTPPADGEEVYNVILNTDIYDPIEYGPEGPKQLYSLMRPKLRSLKVDVDKWDAMSCQPVPVIEFYDSIVQEAEDLGIDLFNIMEEVAGKNNSLMLSIKECLGRAPYRGCSSSSCSELAKPYDRELGQWRVEVDSGMEGPDDLSGQKAKHSMDVLDVLSECGINAMFFDRC</sequence>
<feature type="region of interest" description="Disordered" evidence="1">
    <location>
        <begin position="707"/>
        <end position="749"/>
    </location>
</feature>
<feature type="region of interest" description="Disordered" evidence="1">
    <location>
        <begin position="566"/>
        <end position="590"/>
    </location>
</feature>
<accession>A0A8S1J338</accession>
<feature type="compositionally biased region" description="Polar residues" evidence="1">
    <location>
        <begin position="787"/>
        <end position="796"/>
    </location>
</feature>
<evidence type="ECO:0000313" key="3">
    <source>
        <dbReference type="Proteomes" id="UP000708148"/>
    </source>
</evidence>
<name>A0A8S1J338_9CHLO</name>
<gene>
    <name evidence="2" type="ORF">OSTQU699_LOCUS6874</name>
</gene>
<evidence type="ECO:0000313" key="2">
    <source>
        <dbReference type="EMBL" id="CAD7701515.1"/>
    </source>
</evidence>
<feature type="region of interest" description="Disordered" evidence="1">
    <location>
        <begin position="912"/>
        <end position="939"/>
    </location>
</feature>
<keyword evidence="3" id="KW-1185">Reference proteome</keyword>